<sequence length="251" mass="28520">MNKKFIWIFAVILIIIAVGVFYFLYKQQPSRVNIQNNTTYPRTSNFAFYPVHEIKLNKFNSGTYNTEGYVVKFYTCPPCPKGAQCKPCMRDNIVISENNKRLETYSLSDKEMILFANSPKQFELGGKYKFSINILDYKSTSEPINDVEIVGYNSNSSSVDCYDCGEGGWQKMSEKCGQAIITKSDFKSCLINFSWSSVNQNTSTDEIKDGYIEIGGSEVLKNPTTKSIKVFIYHQWAVDKDGNLYLLGQLG</sequence>
<accession>A0A1F5JCH0</accession>
<comment type="caution">
    <text evidence="2">The sequence shown here is derived from an EMBL/GenBank/DDBJ whole genome shotgun (WGS) entry which is preliminary data.</text>
</comment>
<gene>
    <name evidence="2" type="ORF">A3C26_02885</name>
</gene>
<keyword evidence="1" id="KW-0472">Membrane</keyword>
<feature type="transmembrane region" description="Helical" evidence="1">
    <location>
        <begin position="6"/>
        <end position="25"/>
    </location>
</feature>
<evidence type="ECO:0000256" key="1">
    <source>
        <dbReference type="SAM" id="Phobius"/>
    </source>
</evidence>
<organism evidence="2 3">
    <name type="scientific">Candidatus Daviesbacteria bacterium RIFCSPHIGHO2_02_FULL_39_12</name>
    <dbReference type="NCBI Taxonomy" id="1797770"/>
    <lineage>
        <taxon>Bacteria</taxon>
        <taxon>Candidatus Daviesiibacteriota</taxon>
    </lineage>
</organism>
<protein>
    <submittedName>
        <fullName evidence="2">Uncharacterized protein</fullName>
    </submittedName>
</protein>
<evidence type="ECO:0000313" key="2">
    <source>
        <dbReference type="EMBL" id="OGE26326.1"/>
    </source>
</evidence>
<reference evidence="2 3" key="1">
    <citation type="journal article" date="2016" name="Nat. Commun.">
        <title>Thousands of microbial genomes shed light on interconnected biogeochemical processes in an aquifer system.</title>
        <authorList>
            <person name="Anantharaman K."/>
            <person name="Brown C.T."/>
            <person name="Hug L.A."/>
            <person name="Sharon I."/>
            <person name="Castelle C.J."/>
            <person name="Probst A.J."/>
            <person name="Thomas B.C."/>
            <person name="Singh A."/>
            <person name="Wilkins M.J."/>
            <person name="Karaoz U."/>
            <person name="Brodie E.L."/>
            <person name="Williams K.H."/>
            <person name="Hubbard S.S."/>
            <person name="Banfield J.F."/>
        </authorList>
    </citation>
    <scope>NUCLEOTIDE SEQUENCE [LARGE SCALE GENOMIC DNA]</scope>
</reference>
<dbReference type="AlphaFoldDB" id="A0A1F5JCH0"/>
<proteinExistence type="predicted"/>
<evidence type="ECO:0000313" key="3">
    <source>
        <dbReference type="Proteomes" id="UP000177042"/>
    </source>
</evidence>
<dbReference type="Proteomes" id="UP000177042">
    <property type="component" value="Unassembled WGS sequence"/>
</dbReference>
<dbReference type="EMBL" id="MFCX01000012">
    <property type="protein sequence ID" value="OGE26326.1"/>
    <property type="molecule type" value="Genomic_DNA"/>
</dbReference>
<name>A0A1F5JCH0_9BACT</name>
<keyword evidence="1" id="KW-0812">Transmembrane</keyword>
<keyword evidence="1" id="KW-1133">Transmembrane helix</keyword>